<keyword evidence="2" id="KW-0472">Membrane</keyword>
<comment type="caution">
    <text evidence="3">The sequence shown here is derived from an EMBL/GenBank/DDBJ whole genome shotgun (WGS) entry which is preliminary data.</text>
</comment>
<evidence type="ECO:0000313" key="4">
    <source>
        <dbReference type="Proteomes" id="UP000037069"/>
    </source>
</evidence>
<keyword evidence="2" id="KW-1133">Transmembrane helix</keyword>
<proteinExistence type="predicted"/>
<feature type="compositionally biased region" description="Basic and acidic residues" evidence="1">
    <location>
        <begin position="700"/>
        <end position="725"/>
    </location>
</feature>
<dbReference type="AlphaFoldDB" id="A0A0L0CPA9"/>
<dbReference type="Proteomes" id="UP000037069">
    <property type="component" value="Unassembled WGS sequence"/>
</dbReference>
<dbReference type="EMBL" id="JRES01000122">
    <property type="protein sequence ID" value="KNC34012.1"/>
    <property type="molecule type" value="Genomic_DNA"/>
</dbReference>
<keyword evidence="2" id="KW-0812">Transmembrane</keyword>
<evidence type="ECO:0000313" key="3">
    <source>
        <dbReference type="EMBL" id="KNC34012.1"/>
    </source>
</evidence>
<gene>
    <name evidence="3" type="ORF">FF38_10875</name>
</gene>
<feature type="compositionally biased region" description="Polar residues" evidence="1">
    <location>
        <begin position="554"/>
        <end position="566"/>
    </location>
</feature>
<reference evidence="3 4" key="1">
    <citation type="journal article" date="2015" name="Nat. Commun.">
        <title>Lucilia cuprina genome unlocks parasitic fly biology to underpin future interventions.</title>
        <authorList>
            <person name="Anstead C.A."/>
            <person name="Korhonen P.K."/>
            <person name="Young N.D."/>
            <person name="Hall R.S."/>
            <person name="Jex A.R."/>
            <person name="Murali S.C."/>
            <person name="Hughes D.S."/>
            <person name="Lee S.F."/>
            <person name="Perry T."/>
            <person name="Stroehlein A.J."/>
            <person name="Ansell B.R."/>
            <person name="Breugelmans B."/>
            <person name="Hofmann A."/>
            <person name="Qu J."/>
            <person name="Dugan S."/>
            <person name="Lee S.L."/>
            <person name="Chao H."/>
            <person name="Dinh H."/>
            <person name="Han Y."/>
            <person name="Doddapaneni H.V."/>
            <person name="Worley K.C."/>
            <person name="Muzny D.M."/>
            <person name="Ioannidis P."/>
            <person name="Waterhouse R.M."/>
            <person name="Zdobnov E.M."/>
            <person name="James P.J."/>
            <person name="Bagnall N.H."/>
            <person name="Kotze A.C."/>
            <person name="Gibbs R.A."/>
            <person name="Richards S."/>
            <person name="Batterham P."/>
            <person name="Gasser R.B."/>
        </authorList>
    </citation>
    <scope>NUCLEOTIDE SEQUENCE [LARGE SCALE GENOMIC DNA]</scope>
    <source>
        <strain evidence="3 4">LS</strain>
        <tissue evidence="3">Full body</tissue>
    </source>
</reference>
<name>A0A0L0CPA9_LUCCU</name>
<feature type="compositionally biased region" description="Basic residues" evidence="1">
    <location>
        <begin position="583"/>
        <end position="594"/>
    </location>
</feature>
<feature type="compositionally biased region" description="Gly residues" evidence="1">
    <location>
        <begin position="595"/>
        <end position="608"/>
    </location>
</feature>
<evidence type="ECO:0000256" key="1">
    <source>
        <dbReference type="SAM" id="MobiDB-lite"/>
    </source>
</evidence>
<protein>
    <submittedName>
        <fullName evidence="3">Uncharacterized protein</fullName>
    </submittedName>
</protein>
<sequence>MFSKFSVLSKFFKYSHFKHNGLRRILKCECGSIMTRQRCFSKNPQNKLLDLKDSRNVKSLHFNKELQFNISRNMSSNNNDGEGKQIKNAAKIKMLIEKRKKKILRRRSKVKILKASQMKCKRCKSNKVPDDPKTENLIKETLQQTTDLSIKKGSSKLQIPELNNSPGISQSHMSPKKVHVEFMESQNLKDFNLNKTPTLELNRNNSIQNVIEIKIKPINLNDRKPSNVKSIELNVKNSIHNLETQHLTKSNFDNQNKKMLNSGENNAVKKSLVMSNENSLKHERNSLRKTVSKDKIPKQNNNTITKKSENIRILYQAHPKRKTKVKIPKLMKSQKTTKTKPYEEDKTQKVSLTNQSSNVPSQRKGILFPTEPGEFLNFKIQSKNLTTDIKPYVTFEKGILYPTEKCELKKVSISSNKPLPKIDANLLKIPIKKKDLHSSQTEIKAVIPEVAEINQELNKSKSTKTSKISTEGISKRASSSNILKSATNHKLETVKHPINNPVGDISGSNIKDILAFQANEKSKGSLKKATSANNSLNELSISPDKLKNVTKLKSANTVPQQAQTAPKTLHKDSLDSTTIKTNKLTKSKRSRRGGNRGGNQGSGGGGGHKTTINKEASTKIKERPSRFWRTISFTILPLILGLTVYTMSNIGAAEMFKRMRNTRSSEDPLSWKMLPTFYGRKSNEDLTDLNDIESEETDNEEHLNESKSENEQLETYFKDPRLNEA</sequence>
<feature type="region of interest" description="Disordered" evidence="1">
    <location>
        <begin position="694"/>
        <end position="725"/>
    </location>
</feature>
<accession>A0A0L0CPA9</accession>
<organism evidence="3 4">
    <name type="scientific">Lucilia cuprina</name>
    <name type="common">Green bottle fly</name>
    <name type="synonym">Australian sheep blowfly</name>
    <dbReference type="NCBI Taxonomy" id="7375"/>
    <lineage>
        <taxon>Eukaryota</taxon>
        <taxon>Metazoa</taxon>
        <taxon>Ecdysozoa</taxon>
        <taxon>Arthropoda</taxon>
        <taxon>Hexapoda</taxon>
        <taxon>Insecta</taxon>
        <taxon>Pterygota</taxon>
        <taxon>Neoptera</taxon>
        <taxon>Endopterygota</taxon>
        <taxon>Diptera</taxon>
        <taxon>Brachycera</taxon>
        <taxon>Muscomorpha</taxon>
        <taxon>Oestroidea</taxon>
        <taxon>Calliphoridae</taxon>
        <taxon>Luciliinae</taxon>
        <taxon>Lucilia</taxon>
    </lineage>
</organism>
<evidence type="ECO:0000256" key="2">
    <source>
        <dbReference type="SAM" id="Phobius"/>
    </source>
</evidence>
<dbReference type="OrthoDB" id="8065038at2759"/>
<feature type="region of interest" description="Disordered" evidence="1">
    <location>
        <begin position="333"/>
        <end position="365"/>
    </location>
</feature>
<keyword evidence="4" id="KW-1185">Reference proteome</keyword>
<feature type="transmembrane region" description="Helical" evidence="2">
    <location>
        <begin position="627"/>
        <end position="650"/>
    </location>
</feature>
<feature type="region of interest" description="Disordered" evidence="1">
    <location>
        <begin position="554"/>
        <end position="621"/>
    </location>
</feature>
<feature type="compositionally biased region" description="Polar residues" evidence="1">
    <location>
        <begin position="349"/>
        <end position="361"/>
    </location>
</feature>